<proteinExistence type="predicted"/>
<gene>
    <name evidence="1" type="ORF">IP91_03336</name>
</gene>
<sequence length="98" mass="10379">MPLQTIRSAVARDAAAHLAMTLTLARCRAAEDAFVAPSSRAIRLRGQWLAATSQGLSEWLLEGGMAGEEASNLRAAHVKTAALGRRFLVSTGDVSEES</sequence>
<dbReference type="OrthoDB" id="8757879at2"/>
<reference evidence="1 2" key="1">
    <citation type="journal article" date="2015" name="Stand. Genomic Sci.">
        <title>Genomic Encyclopedia of Bacterial and Archaeal Type Strains, Phase III: the genomes of soil and plant-associated and newly described type strains.</title>
        <authorList>
            <person name="Whitman W.B."/>
            <person name="Woyke T."/>
            <person name="Klenk H.P."/>
            <person name="Zhou Y."/>
            <person name="Lilburn T.G."/>
            <person name="Beck B.J."/>
            <person name="De Vos P."/>
            <person name="Vandamme P."/>
            <person name="Eisen J.A."/>
            <person name="Garrity G."/>
            <person name="Hugenholtz P."/>
            <person name="Kyrpides N.C."/>
        </authorList>
    </citation>
    <scope>NUCLEOTIDE SEQUENCE [LARGE SCALE GENOMIC DNA]</scope>
    <source>
        <strain evidence="1 2">CGMCC 1.10822</strain>
    </source>
</reference>
<evidence type="ECO:0000313" key="2">
    <source>
        <dbReference type="Proteomes" id="UP000318431"/>
    </source>
</evidence>
<dbReference type="AlphaFoldDB" id="A0A562R648"/>
<evidence type="ECO:0000313" key="1">
    <source>
        <dbReference type="EMBL" id="TWI64562.1"/>
    </source>
</evidence>
<dbReference type="Proteomes" id="UP000318431">
    <property type="component" value="Unassembled WGS sequence"/>
</dbReference>
<dbReference type="RefSeq" id="WP_145650197.1">
    <property type="nucleotide sequence ID" value="NZ_VLLB01000005.1"/>
</dbReference>
<name>A0A562R648_9BURK</name>
<keyword evidence="2" id="KW-1185">Reference proteome</keyword>
<protein>
    <submittedName>
        <fullName evidence="1">Uncharacterized protein</fullName>
    </submittedName>
</protein>
<dbReference type="EMBL" id="VLLB01000005">
    <property type="protein sequence ID" value="TWI64562.1"/>
    <property type="molecule type" value="Genomic_DNA"/>
</dbReference>
<accession>A0A562R648</accession>
<organism evidence="1 2">
    <name type="scientific">Pseudoduganella lurida</name>
    <dbReference type="NCBI Taxonomy" id="1036180"/>
    <lineage>
        <taxon>Bacteria</taxon>
        <taxon>Pseudomonadati</taxon>
        <taxon>Pseudomonadota</taxon>
        <taxon>Betaproteobacteria</taxon>
        <taxon>Burkholderiales</taxon>
        <taxon>Oxalobacteraceae</taxon>
        <taxon>Telluria group</taxon>
        <taxon>Pseudoduganella</taxon>
    </lineage>
</organism>
<comment type="caution">
    <text evidence="1">The sequence shown here is derived from an EMBL/GenBank/DDBJ whole genome shotgun (WGS) entry which is preliminary data.</text>
</comment>